<evidence type="ECO:0000256" key="1">
    <source>
        <dbReference type="SAM" id="MobiDB-lite"/>
    </source>
</evidence>
<dbReference type="RefSeq" id="XP_004334614.1">
    <property type="nucleotide sequence ID" value="XM_004334566.1"/>
</dbReference>
<dbReference type="VEuPathDB" id="AmoebaDB:ACA1_091010"/>
<dbReference type="PANTHER" id="PTHR38092:SF1">
    <property type="entry name" value="TRANSCRIPTIONAL REGULATOR CUDA-RELATED"/>
    <property type="match status" value="1"/>
</dbReference>
<evidence type="ECO:0000313" key="3">
    <source>
        <dbReference type="Proteomes" id="UP000011083"/>
    </source>
</evidence>
<reference evidence="2 3" key="1">
    <citation type="journal article" date="2013" name="Genome Biol.">
        <title>Genome of Acanthamoeba castellanii highlights extensive lateral gene transfer and early evolution of tyrosine kinase signaling.</title>
        <authorList>
            <person name="Clarke M."/>
            <person name="Lohan A.J."/>
            <person name="Liu B."/>
            <person name="Lagkouvardos I."/>
            <person name="Roy S."/>
            <person name="Zafar N."/>
            <person name="Bertelli C."/>
            <person name="Schilde C."/>
            <person name="Kianianmomeni A."/>
            <person name="Burglin T.R."/>
            <person name="Frech C."/>
            <person name="Turcotte B."/>
            <person name="Kopec K.O."/>
            <person name="Synnott J.M."/>
            <person name="Choo C."/>
            <person name="Paponov I."/>
            <person name="Finkler A."/>
            <person name="Soon Heng Tan C."/>
            <person name="Hutchins A.P."/>
            <person name="Weinmeier T."/>
            <person name="Rattei T."/>
            <person name="Chu J.S."/>
            <person name="Gimenez G."/>
            <person name="Irimia M."/>
            <person name="Rigden D.J."/>
            <person name="Fitzpatrick D.A."/>
            <person name="Lorenzo-Morales J."/>
            <person name="Bateman A."/>
            <person name="Chiu C.H."/>
            <person name="Tang P."/>
            <person name="Hegemann P."/>
            <person name="Fromm H."/>
            <person name="Raoult D."/>
            <person name="Greub G."/>
            <person name="Miranda-Saavedra D."/>
            <person name="Chen N."/>
            <person name="Nash P."/>
            <person name="Ginger M.L."/>
            <person name="Horn M."/>
            <person name="Schaap P."/>
            <person name="Caler L."/>
            <person name="Loftus B."/>
        </authorList>
    </citation>
    <scope>NUCLEOTIDE SEQUENCE [LARGE SCALE GENOMIC DNA]</scope>
    <source>
        <strain evidence="2 3">Neff</strain>
    </source>
</reference>
<sequence>MSASTSTPAAGARLVITNQESAEQEAIHKNGENKQLHSVIKNVPFIIDLSLEGDFDRRVINFNNCTLEATLMKKPVHYVSRRPVEYNCTVDKTSAGDKVRVECVLNVLSSQHEGAYFRLRFSAASLAQHVLSDPIRVVSKPLQLKKVKEQRKAAAAAAAASVEGKTTAASKKRPLSDCNSSIQDTLARIEAQQQAQQTLISSLFQTVMTQLPLTPAAASSAPNTPVSSPYYCAGNPATPSSSASPAAIFAQPATPPAKRRRLDNPAAQQAPAAAATSELQATFEGHLRGLIDSFHAITPSRRAQAVHSSVMGASATQVEKLSGLVDVLCAEGLGRTAHISLGGGSSVPSRSSQLPYHPTWQLSSASSPLVSAGADASDDDDDAATETWLSTETSPTSTSPMSPGEGQFSFNSIDVLFDPASAELPKPAAVVGDFDDDELYTELFSSQGWLLDQGEASSSF</sequence>
<dbReference type="KEGG" id="acan:ACA1_091010"/>
<name>L8GKA7_ACACF</name>
<dbReference type="PANTHER" id="PTHR38092">
    <property type="entry name" value="REGULATOR CUDA, PUTATIVE-RELATED"/>
    <property type="match status" value="1"/>
</dbReference>
<dbReference type="OrthoDB" id="29077at2759"/>
<evidence type="ECO:0000313" key="2">
    <source>
        <dbReference type="EMBL" id="ELR12601.1"/>
    </source>
</evidence>
<feature type="compositionally biased region" description="Low complexity" evidence="1">
    <location>
        <begin position="385"/>
        <end position="403"/>
    </location>
</feature>
<keyword evidence="3" id="KW-1185">Reference proteome</keyword>
<gene>
    <name evidence="2" type="ORF">ACA1_091010</name>
</gene>
<accession>L8GKA7</accession>
<dbReference type="InterPro" id="IPR040430">
    <property type="entry name" value="CudA-like"/>
</dbReference>
<proteinExistence type="predicted"/>
<dbReference type="Proteomes" id="UP000011083">
    <property type="component" value="Unassembled WGS sequence"/>
</dbReference>
<dbReference type="GeneID" id="14913640"/>
<dbReference type="EMBL" id="KB008103">
    <property type="protein sequence ID" value="ELR12601.1"/>
    <property type="molecule type" value="Genomic_DNA"/>
</dbReference>
<organism evidence="2 3">
    <name type="scientific">Acanthamoeba castellanii (strain ATCC 30010 / Neff)</name>
    <dbReference type="NCBI Taxonomy" id="1257118"/>
    <lineage>
        <taxon>Eukaryota</taxon>
        <taxon>Amoebozoa</taxon>
        <taxon>Discosea</taxon>
        <taxon>Longamoebia</taxon>
        <taxon>Centramoebida</taxon>
        <taxon>Acanthamoebidae</taxon>
        <taxon>Acanthamoeba</taxon>
    </lineage>
</organism>
<dbReference type="AlphaFoldDB" id="L8GKA7"/>
<protein>
    <submittedName>
        <fullName evidence="2">CudA family protein</fullName>
    </submittedName>
</protein>
<feature type="region of interest" description="Disordered" evidence="1">
    <location>
        <begin position="367"/>
        <end position="403"/>
    </location>
</feature>